<evidence type="ECO:0000256" key="10">
    <source>
        <dbReference type="ARBA" id="ARBA00023002"/>
    </source>
</evidence>
<dbReference type="SUPFAM" id="SSF51905">
    <property type="entry name" value="FAD/NAD(P)-binding domain"/>
    <property type="match status" value="2"/>
</dbReference>
<evidence type="ECO:0000256" key="19">
    <source>
        <dbReference type="RuleBase" id="RU361177"/>
    </source>
</evidence>
<dbReference type="AlphaFoldDB" id="A0A915DGP9"/>
<comment type="cofactor">
    <cofactor evidence="1 18 19">
        <name>FAD</name>
        <dbReference type="ChEBI" id="CHEBI:57692"/>
    </cofactor>
</comment>
<feature type="transmembrane region" description="Helical" evidence="20">
    <location>
        <begin position="504"/>
        <end position="522"/>
    </location>
</feature>
<evidence type="ECO:0000256" key="9">
    <source>
        <dbReference type="ARBA" id="ARBA00022989"/>
    </source>
</evidence>
<dbReference type="PANTHER" id="PTHR23023">
    <property type="entry name" value="DIMETHYLANILINE MONOOXYGENASE"/>
    <property type="match status" value="1"/>
</dbReference>
<organism evidence="21 22">
    <name type="scientific">Ditylenchus dipsaci</name>
    <dbReference type="NCBI Taxonomy" id="166011"/>
    <lineage>
        <taxon>Eukaryota</taxon>
        <taxon>Metazoa</taxon>
        <taxon>Ecdysozoa</taxon>
        <taxon>Nematoda</taxon>
        <taxon>Chromadorea</taxon>
        <taxon>Rhabditida</taxon>
        <taxon>Tylenchina</taxon>
        <taxon>Tylenchomorpha</taxon>
        <taxon>Sphaerularioidea</taxon>
        <taxon>Anguinidae</taxon>
        <taxon>Anguininae</taxon>
        <taxon>Ditylenchus</taxon>
    </lineage>
</organism>
<dbReference type="FunFam" id="3.50.50.60:FF:000159">
    <property type="entry name" value="Dimethylaniline monooxygenase [N-oxide-forming]"/>
    <property type="match status" value="1"/>
</dbReference>
<evidence type="ECO:0000256" key="4">
    <source>
        <dbReference type="ARBA" id="ARBA00022630"/>
    </source>
</evidence>
<dbReference type="GO" id="GO:0005789">
    <property type="term" value="C:endoplasmic reticulum membrane"/>
    <property type="evidence" value="ECO:0007669"/>
    <property type="project" value="UniProtKB-SubCell"/>
</dbReference>
<evidence type="ECO:0000256" key="7">
    <source>
        <dbReference type="ARBA" id="ARBA00022827"/>
    </source>
</evidence>
<evidence type="ECO:0000256" key="20">
    <source>
        <dbReference type="SAM" id="Phobius"/>
    </source>
</evidence>
<evidence type="ECO:0000313" key="21">
    <source>
        <dbReference type="Proteomes" id="UP000887574"/>
    </source>
</evidence>
<evidence type="ECO:0000256" key="13">
    <source>
        <dbReference type="ARBA" id="ARBA00045957"/>
    </source>
</evidence>
<keyword evidence="8 18" id="KW-0521">NADP</keyword>
<evidence type="ECO:0000313" key="22">
    <source>
        <dbReference type="WBParaSite" id="jg19270"/>
    </source>
</evidence>
<keyword evidence="12 18" id="KW-0472">Membrane</keyword>
<dbReference type="Proteomes" id="UP000887574">
    <property type="component" value="Unplaced"/>
</dbReference>
<keyword evidence="21" id="KW-1185">Reference proteome</keyword>
<evidence type="ECO:0000256" key="11">
    <source>
        <dbReference type="ARBA" id="ARBA00023033"/>
    </source>
</evidence>
<evidence type="ECO:0000256" key="18">
    <source>
        <dbReference type="PIRNR" id="PIRNR000332"/>
    </source>
</evidence>
<evidence type="ECO:0000256" key="3">
    <source>
        <dbReference type="ARBA" id="ARBA00009183"/>
    </source>
</evidence>
<dbReference type="InterPro" id="IPR050346">
    <property type="entry name" value="FMO-like"/>
</dbReference>
<dbReference type="Pfam" id="PF00743">
    <property type="entry name" value="FMO-like"/>
    <property type="match status" value="1"/>
</dbReference>
<keyword evidence="10 18" id="KW-0560">Oxidoreductase</keyword>
<dbReference type="GO" id="GO:0050661">
    <property type="term" value="F:NADP binding"/>
    <property type="evidence" value="ECO:0007669"/>
    <property type="project" value="InterPro"/>
</dbReference>
<keyword evidence="6 18" id="KW-0256">Endoplasmic reticulum</keyword>
<dbReference type="Gene3D" id="3.50.50.60">
    <property type="entry name" value="FAD/NAD(P)-binding domain"/>
    <property type="match status" value="1"/>
</dbReference>
<dbReference type="GO" id="GO:0050660">
    <property type="term" value="F:flavin adenine dinucleotide binding"/>
    <property type="evidence" value="ECO:0007669"/>
    <property type="project" value="InterPro"/>
</dbReference>
<evidence type="ECO:0000256" key="1">
    <source>
        <dbReference type="ARBA" id="ARBA00001974"/>
    </source>
</evidence>
<evidence type="ECO:0000256" key="14">
    <source>
        <dbReference type="ARBA" id="ARBA00047338"/>
    </source>
</evidence>
<dbReference type="WBParaSite" id="jg19270">
    <property type="protein sequence ID" value="jg19270"/>
    <property type="gene ID" value="jg19270"/>
</dbReference>
<dbReference type="InterPro" id="IPR020946">
    <property type="entry name" value="Flavin_mOase-like"/>
</dbReference>
<comment type="subcellular location">
    <subcellularLocation>
        <location evidence="2">Endoplasmic reticulum membrane</location>
        <topology evidence="2">Single-pass membrane protein</topology>
    </subcellularLocation>
</comment>
<comment type="function">
    <text evidence="13">Broad spectrum monooxygenase that catalyzes the oxygenation of a wide variety of nitrogen- and sulfur-containing compounds including xenobiotics. Catalyzes the S-oxygenation of hypotaurine to produce taurine, an organic osmolyte involved in cell volume regulation as well as a variety of cytoprotective and developmental processes. In vitro, catalyzes the N-oxygenation of trimethylamine (TMA) to produce trimethylamine N-oxide (TMAO) and could therefore participate to the detoxification of this compound that is generated by the action of gut microbiota from dietary precursors such as choline, choline containing compounds, betaine or L-carnitine.</text>
</comment>
<evidence type="ECO:0000256" key="17">
    <source>
        <dbReference type="ARBA" id="ARBA00049443"/>
    </source>
</evidence>
<accession>A0A915DGP9</accession>
<dbReference type="InterPro" id="IPR036188">
    <property type="entry name" value="FAD/NAD-bd_sf"/>
</dbReference>
<sequence length="523" mass="59881">MVKKRVAIVGAGASGITAARQCVDYGFEPVIFEKSDVLGGILHYSEDPQKHSVMHSTVMKYSTELSVFSDFPAPKGYPEFMHHTKALKYLEDYANNFNLLGYLKLNTEVCQITRSKNYSDSGTWMVEYFDVTSSEKKVITTEFDAVLICTGMHARAWRPPVYRLEKAFKGRVIDSQNYKNSTTYLNKTVVIVGFGNSAVDIACDLAPVAKQVYITSRRSTWLLDQLDSKKPWDLAFNRKKSCSEICEELFVECKADKISNSDSSANELDHPFLSCNFTFSNCLQLYLASGRVLIKPNLLSFAETGVELEDRSIIQNVDEVIFATGYDFDFSIIENGRLIRVRYNDFHLFQHMYLPGLLPTLAVIGHVQPRGSLWPVAEMQARYFFHTLSGQTQLPTSFKMKEELEKWRCYMSLNYLKTQRHTQIEDFVVYMDRLASYIGVQPDMFSLLWSDPRLAFQCFFGPCISQQYRLGGAHACPSAREIIMNNRRKNSMYLAEPTKRFSRLTVNISLITIVLLLLLWLLF</sequence>
<name>A0A915DGP9_9BILA</name>
<comment type="catalytic activity">
    <reaction evidence="14">
        <text>hypotaurine + NADH + O2 + H(+) = taurine + NAD(+) + H2O</text>
        <dbReference type="Rhea" id="RHEA:74111"/>
        <dbReference type="ChEBI" id="CHEBI:15377"/>
        <dbReference type="ChEBI" id="CHEBI:15378"/>
        <dbReference type="ChEBI" id="CHEBI:15379"/>
        <dbReference type="ChEBI" id="CHEBI:57540"/>
        <dbReference type="ChEBI" id="CHEBI:57853"/>
        <dbReference type="ChEBI" id="CHEBI:57945"/>
        <dbReference type="ChEBI" id="CHEBI:507393"/>
        <dbReference type="EC" id="1.14.13.8"/>
    </reaction>
    <physiologicalReaction direction="left-to-right" evidence="14">
        <dbReference type="Rhea" id="RHEA:74112"/>
    </physiologicalReaction>
</comment>
<evidence type="ECO:0000256" key="6">
    <source>
        <dbReference type="ARBA" id="ARBA00022824"/>
    </source>
</evidence>
<keyword evidence="5 20" id="KW-0812">Transmembrane</keyword>
<comment type="catalytic activity">
    <reaction evidence="15">
        <text>hypotaurine + NADPH + O2 + H(+) = taurine + NADP(+) + H2O</text>
        <dbReference type="Rhea" id="RHEA:69819"/>
        <dbReference type="ChEBI" id="CHEBI:15377"/>
        <dbReference type="ChEBI" id="CHEBI:15378"/>
        <dbReference type="ChEBI" id="CHEBI:15379"/>
        <dbReference type="ChEBI" id="CHEBI:57783"/>
        <dbReference type="ChEBI" id="CHEBI:57853"/>
        <dbReference type="ChEBI" id="CHEBI:58349"/>
        <dbReference type="ChEBI" id="CHEBI:507393"/>
        <dbReference type="EC" id="1.14.13.8"/>
    </reaction>
    <physiologicalReaction direction="left-to-right" evidence="15">
        <dbReference type="Rhea" id="RHEA:69820"/>
    </physiologicalReaction>
</comment>
<dbReference type="InterPro" id="IPR000960">
    <property type="entry name" value="Flavin_mOase"/>
</dbReference>
<proteinExistence type="inferred from homology"/>
<reference evidence="22" key="1">
    <citation type="submission" date="2022-11" db="UniProtKB">
        <authorList>
            <consortium name="WormBaseParasite"/>
        </authorList>
    </citation>
    <scope>IDENTIFICATION</scope>
</reference>
<keyword evidence="9 20" id="KW-1133">Transmembrane helix</keyword>
<dbReference type="PRINTS" id="PR00370">
    <property type="entry name" value="FMOXYGENASE"/>
</dbReference>
<evidence type="ECO:0000256" key="2">
    <source>
        <dbReference type="ARBA" id="ARBA00004389"/>
    </source>
</evidence>
<dbReference type="EC" id="1.-.-.-" evidence="19"/>
<evidence type="ECO:0000256" key="15">
    <source>
        <dbReference type="ARBA" id="ARBA00048041"/>
    </source>
</evidence>
<keyword evidence="11 18" id="KW-0503">Monooxygenase</keyword>
<evidence type="ECO:0000256" key="12">
    <source>
        <dbReference type="ARBA" id="ARBA00023136"/>
    </source>
</evidence>
<comment type="similarity">
    <text evidence="3 18 19">Belongs to the FMO family.</text>
</comment>
<comment type="catalytic activity">
    <reaction evidence="16">
        <text>trimethylamine + NADPH + O2 = trimethylamine N-oxide + NADP(+) + H2O</text>
        <dbReference type="Rhea" id="RHEA:31979"/>
        <dbReference type="ChEBI" id="CHEBI:15377"/>
        <dbReference type="ChEBI" id="CHEBI:15379"/>
        <dbReference type="ChEBI" id="CHEBI:15724"/>
        <dbReference type="ChEBI" id="CHEBI:57783"/>
        <dbReference type="ChEBI" id="CHEBI:58349"/>
        <dbReference type="ChEBI" id="CHEBI:58389"/>
        <dbReference type="EC" id="1.14.13.148"/>
    </reaction>
    <physiologicalReaction direction="left-to-right" evidence="16">
        <dbReference type="Rhea" id="RHEA:31980"/>
    </physiologicalReaction>
</comment>
<evidence type="ECO:0000256" key="5">
    <source>
        <dbReference type="ARBA" id="ARBA00022692"/>
    </source>
</evidence>
<evidence type="ECO:0000256" key="8">
    <source>
        <dbReference type="ARBA" id="ARBA00022857"/>
    </source>
</evidence>
<keyword evidence="4 18" id="KW-0285">Flavoprotein</keyword>
<dbReference type="PIRSF" id="PIRSF000332">
    <property type="entry name" value="FMO"/>
    <property type="match status" value="1"/>
</dbReference>
<comment type="catalytic activity">
    <reaction evidence="17">
        <text>N,N-dimethylaniline + NADPH + O2 + H(+) = N,N-dimethylaniline N-oxide + NADP(+) + H2O</text>
        <dbReference type="Rhea" id="RHEA:24468"/>
        <dbReference type="ChEBI" id="CHEBI:15377"/>
        <dbReference type="ChEBI" id="CHEBI:15378"/>
        <dbReference type="ChEBI" id="CHEBI:15379"/>
        <dbReference type="ChEBI" id="CHEBI:16269"/>
        <dbReference type="ChEBI" id="CHEBI:17735"/>
        <dbReference type="ChEBI" id="CHEBI:57783"/>
        <dbReference type="ChEBI" id="CHEBI:58349"/>
        <dbReference type="EC" id="1.14.13.8"/>
    </reaction>
    <physiologicalReaction direction="left-to-right" evidence="17">
        <dbReference type="Rhea" id="RHEA:24469"/>
    </physiologicalReaction>
</comment>
<dbReference type="GO" id="GO:0034899">
    <property type="term" value="F:trimethylamine monooxygenase activity"/>
    <property type="evidence" value="ECO:0007669"/>
    <property type="project" value="UniProtKB-EC"/>
</dbReference>
<dbReference type="GO" id="GO:0004499">
    <property type="term" value="F:N,N-dimethylaniline monooxygenase activity"/>
    <property type="evidence" value="ECO:0007669"/>
    <property type="project" value="UniProtKB-UniRule"/>
</dbReference>
<keyword evidence="7 18" id="KW-0274">FAD</keyword>
<protein>
    <recommendedName>
        <fullName evidence="19">Flavin-containing monooxygenase</fullName>
        <ecNumber evidence="19">1.-.-.-</ecNumber>
    </recommendedName>
</protein>
<evidence type="ECO:0000256" key="16">
    <source>
        <dbReference type="ARBA" id="ARBA00048088"/>
    </source>
</evidence>